<evidence type="ECO:0000313" key="2">
    <source>
        <dbReference type="Proteomes" id="UP001155587"/>
    </source>
</evidence>
<proteinExistence type="predicted"/>
<comment type="caution">
    <text evidence="1">The sequence shown here is derived from an EMBL/GenBank/DDBJ whole genome shotgun (WGS) entry which is preliminary data.</text>
</comment>
<accession>A0A9X3HYS6</accession>
<protein>
    <submittedName>
        <fullName evidence="1">Uncharacterized protein</fullName>
    </submittedName>
</protein>
<dbReference type="AlphaFoldDB" id="A0A9X3HYS6"/>
<reference evidence="1" key="1">
    <citation type="submission" date="2022-02" db="EMBL/GenBank/DDBJ databases">
        <title>Vibrio sp. nov, a new bacterium isolated from seawater.</title>
        <authorList>
            <person name="Yuan Y."/>
        </authorList>
    </citation>
    <scope>NUCLEOTIDE SEQUENCE</scope>
    <source>
        <strain evidence="1">ZSDZ65</strain>
    </source>
</reference>
<organism evidence="1 2">
    <name type="scientific">Vibrio qingdaonensis</name>
    <dbReference type="NCBI Taxonomy" id="2829491"/>
    <lineage>
        <taxon>Bacteria</taxon>
        <taxon>Pseudomonadati</taxon>
        <taxon>Pseudomonadota</taxon>
        <taxon>Gammaproteobacteria</taxon>
        <taxon>Vibrionales</taxon>
        <taxon>Vibrionaceae</taxon>
        <taxon>Vibrio</taxon>
    </lineage>
</organism>
<dbReference type="EMBL" id="JAKRRY010000045">
    <property type="protein sequence ID" value="MCW8348709.1"/>
    <property type="molecule type" value="Genomic_DNA"/>
</dbReference>
<name>A0A9X3HYS6_9VIBR</name>
<evidence type="ECO:0000313" key="1">
    <source>
        <dbReference type="EMBL" id="MCW8348709.1"/>
    </source>
</evidence>
<keyword evidence="2" id="KW-1185">Reference proteome</keyword>
<gene>
    <name evidence="1" type="ORF">MD535_22225</name>
</gene>
<dbReference type="RefSeq" id="WP_265677312.1">
    <property type="nucleotide sequence ID" value="NZ_JAKRRY010000045.1"/>
</dbReference>
<dbReference type="Proteomes" id="UP001155587">
    <property type="component" value="Unassembled WGS sequence"/>
</dbReference>
<sequence length="169" mass="19529">MSQRTFQTHQYSILCGWDRPLQGYFLVIEDKDQDDPIYSNLDEPTPHPKVFDLFEAVLKRFGIVLPDDILIALYVDKVKNIGNSITNWGDIKALQTSQMAFSMGEHREFIHDQFVKQGLKRPYVIAYPDDTGPELLIKLLQEPLRKNQPIIIYPTGDRKLTQPTPETVQ</sequence>